<dbReference type="AlphaFoldDB" id="A0A5B0GAW4"/>
<organism evidence="1 2">
    <name type="scientific">Paraburkholderia panacisoli</name>
    <dbReference type="NCBI Taxonomy" id="2603818"/>
    <lineage>
        <taxon>Bacteria</taxon>
        <taxon>Pseudomonadati</taxon>
        <taxon>Pseudomonadota</taxon>
        <taxon>Betaproteobacteria</taxon>
        <taxon>Burkholderiales</taxon>
        <taxon>Burkholderiaceae</taxon>
        <taxon>Paraburkholderia</taxon>
    </lineage>
</organism>
<dbReference type="RefSeq" id="WP_149675226.1">
    <property type="nucleotide sequence ID" value="NZ_VTUZ01000044.1"/>
</dbReference>
<keyword evidence="2" id="KW-1185">Reference proteome</keyword>
<dbReference type="Proteomes" id="UP000325273">
    <property type="component" value="Unassembled WGS sequence"/>
</dbReference>
<proteinExistence type="predicted"/>
<reference evidence="1 2" key="1">
    <citation type="submission" date="2019-08" db="EMBL/GenBank/DDBJ databases">
        <title>Paraburkholderia sp. DCY113.</title>
        <authorList>
            <person name="Kang J."/>
        </authorList>
    </citation>
    <scope>NUCLEOTIDE SEQUENCE [LARGE SCALE GENOMIC DNA]</scope>
    <source>
        <strain evidence="1 2">DCY113</strain>
    </source>
</reference>
<comment type="caution">
    <text evidence="1">The sequence shown here is derived from an EMBL/GenBank/DDBJ whole genome shotgun (WGS) entry which is preliminary data.</text>
</comment>
<dbReference type="EMBL" id="VTUZ01000044">
    <property type="protein sequence ID" value="KAA1000577.1"/>
    <property type="molecule type" value="Genomic_DNA"/>
</dbReference>
<sequence length="95" mass="11170">MRSEVRSRQTLDALGRRVSGVMVMVGFFRFSRGFRLVEYQCWPVSSLIDHAKRVAPVCRSSRHATRRHRKADIELDFVRIGINADQFMLFDLREK</sequence>
<evidence type="ECO:0000313" key="1">
    <source>
        <dbReference type="EMBL" id="KAA1000577.1"/>
    </source>
</evidence>
<name>A0A5B0GAW4_9BURK</name>
<gene>
    <name evidence="1" type="ORF">FVF58_40300</name>
</gene>
<accession>A0A5B0GAW4</accession>
<protein>
    <submittedName>
        <fullName evidence="1">Uncharacterized protein</fullName>
    </submittedName>
</protein>
<evidence type="ECO:0000313" key="2">
    <source>
        <dbReference type="Proteomes" id="UP000325273"/>
    </source>
</evidence>